<keyword evidence="1" id="KW-1133">Transmembrane helix</keyword>
<dbReference type="AlphaFoldDB" id="A0A4Q5BCA4"/>
<name>A0A4Q5BCA4_9BIFI</name>
<dbReference type="RefSeq" id="WP_129913195.1">
    <property type="nucleotide sequence ID" value="NZ_SBKU01000007.1"/>
</dbReference>
<accession>A0A4Q5BCA4</accession>
<dbReference type="EMBL" id="SBKU01000007">
    <property type="protein sequence ID" value="RYQ68425.1"/>
    <property type="molecule type" value="Genomic_DNA"/>
</dbReference>
<proteinExistence type="predicted"/>
<organism evidence="2 3">
    <name type="scientific">Bifidobacterium pseudolongum subsp. globosum</name>
    <dbReference type="NCBI Taxonomy" id="1690"/>
    <lineage>
        <taxon>Bacteria</taxon>
        <taxon>Bacillati</taxon>
        <taxon>Actinomycetota</taxon>
        <taxon>Actinomycetes</taxon>
        <taxon>Bifidobacteriales</taxon>
        <taxon>Bifidobacteriaceae</taxon>
        <taxon>Bifidobacterium</taxon>
    </lineage>
</organism>
<keyword evidence="1" id="KW-0812">Transmembrane</keyword>
<feature type="transmembrane region" description="Helical" evidence="1">
    <location>
        <begin position="7"/>
        <end position="26"/>
    </location>
</feature>
<evidence type="ECO:0000313" key="2">
    <source>
        <dbReference type="EMBL" id="RYQ68425.1"/>
    </source>
</evidence>
<evidence type="ECO:0000256" key="1">
    <source>
        <dbReference type="SAM" id="Phobius"/>
    </source>
</evidence>
<sequence>MRNIKHLLAGIGALIVALLMICGPGACHTPLLYMLGWLAYIPLATYALIPLIDKISVSVDRAIREEHTNERS</sequence>
<keyword evidence="1" id="KW-0472">Membrane</keyword>
<reference evidence="2 3" key="1">
    <citation type="submission" date="2019-01" db="EMBL/GenBank/DDBJ databases">
        <title>Unveiling genomic diversity among members of the Bifidobacterium pseudolongum species, a widely distributed gut commensal of the animal kingdom.</title>
        <authorList>
            <person name="Lugli G.A."/>
            <person name="Duranti S."/>
            <person name="Albert K."/>
            <person name="Mancabelli L."/>
            <person name="Napoli S."/>
            <person name="Viappiani A."/>
            <person name="Anzalone R."/>
            <person name="Longhi G."/>
            <person name="Milani C."/>
            <person name="Turroni F."/>
            <person name="Alessandri G."/>
            <person name="Sela D.A."/>
            <person name="Van Sinderen D."/>
            <person name="Ventura M."/>
        </authorList>
    </citation>
    <scope>NUCLEOTIDE SEQUENCE [LARGE SCALE GENOMIC DNA]</scope>
    <source>
        <strain evidence="2 3">2072B</strain>
    </source>
</reference>
<evidence type="ECO:0000313" key="3">
    <source>
        <dbReference type="Proteomes" id="UP000293268"/>
    </source>
</evidence>
<protein>
    <submittedName>
        <fullName evidence="2">Uncharacterized protein</fullName>
    </submittedName>
</protein>
<gene>
    <name evidence="2" type="ORF">PG2072B_1028</name>
</gene>
<dbReference type="Proteomes" id="UP000293268">
    <property type="component" value="Unassembled WGS sequence"/>
</dbReference>
<feature type="transmembrane region" description="Helical" evidence="1">
    <location>
        <begin position="32"/>
        <end position="52"/>
    </location>
</feature>
<comment type="caution">
    <text evidence="2">The sequence shown here is derived from an EMBL/GenBank/DDBJ whole genome shotgun (WGS) entry which is preliminary data.</text>
</comment>